<dbReference type="AlphaFoldDB" id="A0A5S3XXB2"/>
<dbReference type="EMBL" id="PNCK01000009">
    <property type="protein sequence ID" value="TMP46316.1"/>
    <property type="molecule type" value="Genomic_DNA"/>
</dbReference>
<evidence type="ECO:0000313" key="4">
    <source>
        <dbReference type="Proteomes" id="UP000307706"/>
    </source>
</evidence>
<comment type="caution">
    <text evidence="2">The sequence shown here is derived from an EMBL/GenBank/DDBJ whole genome shotgun (WGS) entry which is preliminary data.</text>
</comment>
<dbReference type="Pfam" id="PF12322">
    <property type="entry name" value="T4_baseplate"/>
    <property type="match status" value="1"/>
</dbReference>
<dbReference type="InterPro" id="IPR024364">
    <property type="entry name" value="Baseplate_phage_T4-like"/>
</dbReference>
<dbReference type="Proteomes" id="UP000305730">
    <property type="component" value="Unassembled WGS sequence"/>
</dbReference>
<dbReference type="EMBL" id="PNCL01000001">
    <property type="protein sequence ID" value="TMP63092.1"/>
    <property type="molecule type" value="Genomic_DNA"/>
</dbReference>
<dbReference type="RefSeq" id="WP_138594716.1">
    <property type="nucleotide sequence ID" value="NZ_PNCK01000009.1"/>
</dbReference>
<gene>
    <name evidence="2" type="ORF">CWB96_00345</name>
    <name evidence="1" type="ORF">CWB97_02340</name>
</gene>
<accession>A0A5S3XXB2</accession>
<keyword evidence="3" id="KW-1185">Reference proteome</keyword>
<evidence type="ECO:0000313" key="2">
    <source>
        <dbReference type="EMBL" id="TMP63092.1"/>
    </source>
</evidence>
<dbReference type="Proteomes" id="UP000307706">
    <property type="component" value="Unassembled WGS sequence"/>
</dbReference>
<protein>
    <submittedName>
        <fullName evidence="2">Uncharacterized protein</fullName>
    </submittedName>
</protein>
<organism evidence="2 4">
    <name type="scientific">Pseudoalteromonas citrea</name>
    <dbReference type="NCBI Taxonomy" id="43655"/>
    <lineage>
        <taxon>Bacteria</taxon>
        <taxon>Pseudomonadati</taxon>
        <taxon>Pseudomonadota</taxon>
        <taxon>Gammaproteobacteria</taxon>
        <taxon>Alteromonadales</taxon>
        <taxon>Pseudoalteromonadaceae</taxon>
        <taxon>Pseudoalteromonas</taxon>
    </lineage>
</organism>
<sequence length="254" mass="28268">MSDFQDPNQANNTLPDTMVKIKQLPSGGIAYPDGIEIHYKPYTFGEVKMFSQAKGNMSSAKSTENILQGIHVSGMEKGQLTFFDFLYIALLRRLSTMNAIEFSLNVACPECQHTNQHQFSWEHLRFEDIAAPKLPIITDLCGIQDIKFMPLTVSEYLELTKLNADDDPIAIAAKQSSLDYHLAYNTFKNALGDDASTLDDIDKLLYHDLKPITVTCSNSQCGAQFPAALDDEASLISPFRKSQSTDGARIRFGD</sequence>
<reference evidence="3 4" key="1">
    <citation type="submission" date="2017-12" db="EMBL/GenBank/DDBJ databases">
        <authorList>
            <person name="Paulsen S."/>
            <person name="Gram L.K."/>
        </authorList>
    </citation>
    <scope>NUCLEOTIDE SEQUENCE [LARGE SCALE GENOMIC DNA]</scope>
    <source>
        <strain evidence="2 4">S2231</strain>
        <strain evidence="1 3">S2233</strain>
    </source>
</reference>
<evidence type="ECO:0000313" key="3">
    <source>
        <dbReference type="Proteomes" id="UP000305730"/>
    </source>
</evidence>
<reference evidence="2" key="3">
    <citation type="submission" date="2019-09" db="EMBL/GenBank/DDBJ databases">
        <title>Co-occurence of chitin degradation, pigmentation and bioactivity in marine Pseudoalteromonas.</title>
        <authorList>
            <person name="Sonnenschein E.C."/>
            <person name="Bech P.K."/>
        </authorList>
    </citation>
    <scope>NUCLEOTIDE SEQUENCE</scope>
    <source>
        <strain evidence="2">S2231</strain>
        <strain evidence="1">S2233</strain>
    </source>
</reference>
<reference evidence="3 4" key="2">
    <citation type="submission" date="2019-06" db="EMBL/GenBank/DDBJ databases">
        <title>Co-occurence of chitin degradation, pigmentation and bioactivity in marine Pseudoalteromonas.</title>
        <authorList>
            <person name="Sonnenschein E.C."/>
            <person name="Bech P.K."/>
        </authorList>
    </citation>
    <scope>NUCLEOTIDE SEQUENCE [LARGE SCALE GENOMIC DNA]</scope>
    <source>
        <strain evidence="4">S2231</strain>
        <strain evidence="3">S2233</strain>
    </source>
</reference>
<name>A0A5S3XXB2_9GAMM</name>
<evidence type="ECO:0000313" key="1">
    <source>
        <dbReference type="EMBL" id="TMP46316.1"/>
    </source>
</evidence>
<proteinExistence type="predicted"/>
<dbReference type="OrthoDB" id="9896727at2"/>